<dbReference type="Proteomes" id="UP000250918">
    <property type="component" value="Unassembled WGS sequence"/>
</dbReference>
<gene>
    <name evidence="1" type="ORF">C3F09_00245</name>
</gene>
<protein>
    <submittedName>
        <fullName evidence="1">Uncharacterized protein</fullName>
    </submittedName>
</protein>
<evidence type="ECO:0000313" key="2">
    <source>
        <dbReference type="Proteomes" id="UP000250918"/>
    </source>
</evidence>
<sequence length="243" mass="26130">MRFGWTQRLIVAAIIAIVVFGCTRHSTNDPNFAVPVATSALAPYFPSAHGWTTVFNVTNGTNTGTLTFYVGGETSLQDRPAYRWLIIPSTGTPDTNYVVIGPTSLTVYQDTLASPEYILQAPLTSGSTWLRYPDQPIEVIDTTSILTDITGGKLDTTTTDPSVKKLLPVEGSNEVTVAAIEEVTTANDLHFTGAVKVSNTNRDGSTNSYWFVPGVGMVKYVIAATPDNPDGVTKGELGFYGLR</sequence>
<dbReference type="EMBL" id="PQAP01000001">
    <property type="protein sequence ID" value="PWB76433.1"/>
    <property type="molecule type" value="Genomic_DNA"/>
</dbReference>
<name>A0A855XDU7_9BACT</name>
<dbReference type="PROSITE" id="PS51257">
    <property type="entry name" value="PROKAR_LIPOPROTEIN"/>
    <property type="match status" value="1"/>
</dbReference>
<organism evidence="1 2">
    <name type="scientific">candidate division GN15 bacterium</name>
    <dbReference type="NCBI Taxonomy" id="2072418"/>
    <lineage>
        <taxon>Bacteria</taxon>
        <taxon>candidate division GN15</taxon>
    </lineage>
</organism>
<evidence type="ECO:0000313" key="1">
    <source>
        <dbReference type="EMBL" id="PWB76433.1"/>
    </source>
</evidence>
<comment type="caution">
    <text evidence="1">The sequence shown here is derived from an EMBL/GenBank/DDBJ whole genome shotgun (WGS) entry which is preliminary data.</text>
</comment>
<accession>A0A855XDU7</accession>
<proteinExistence type="predicted"/>
<dbReference type="AlphaFoldDB" id="A0A855XDU7"/>
<reference evidence="1 2" key="1">
    <citation type="journal article" date="2018" name="ISME J.">
        <title>A methanotrophic archaeon couples anaerobic oxidation of methane to Fe(III) reduction.</title>
        <authorList>
            <person name="Cai C."/>
            <person name="Leu A.O."/>
            <person name="Xie G.J."/>
            <person name="Guo J."/>
            <person name="Feng Y."/>
            <person name="Zhao J.X."/>
            <person name="Tyson G.W."/>
            <person name="Yuan Z."/>
            <person name="Hu S."/>
        </authorList>
    </citation>
    <scope>NUCLEOTIDE SEQUENCE [LARGE SCALE GENOMIC DNA]</scope>
    <source>
        <strain evidence="1">FeB_12</strain>
    </source>
</reference>